<organism evidence="3 4">
    <name type="scientific">Candidatus Ghiorseimicrobium undicola</name>
    <dbReference type="NCBI Taxonomy" id="1974746"/>
    <lineage>
        <taxon>Bacteria</taxon>
        <taxon>Pseudomonadati</taxon>
        <taxon>Candidatus Omnitrophota</taxon>
        <taxon>Candidatus Ghiorseimicrobium</taxon>
    </lineage>
</organism>
<dbReference type="Gene3D" id="3.40.50.2000">
    <property type="entry name" value="Glycogen Phosphorylase B"/>
    <property type="match status" value="2"/>
</dbReference>
<evidence type="ECO:0000313" key="3">
    <source>
        <dbReference type="EMBL" id="PIQ89063.1"/>
    </source>
</evidence>
<dbReference type="EMBL" id="PCWA01000075">
    <property type="protein sequence ID" value="PIQ89063.1"/>
    <property type="molecule type" value="Genomic_DNA"/>
</dbReference>
<evidence type="ECO:0008006" key="5">
    <source>
        <dbReference type="Google" id="ProtNLM"/>
    </source>
</evidence>
<proteinExistence type="predicted"/>
<name>A0A2H0LXB3_9BACT</name>
<dbReference type="AlphaFoldDB" id="A0A2H0LXB3"/>
<feature type="domain" description="Glycosyl transferase family 1" evidence="1">
    <location>
        <begin position="175"/>
        <end position="336"/>
    </location>
</feature>
<accession>A0A2H0LXB3</accession>
<dbReference type="InterPro" id="IPR001296">
    <property type="entry name" value="Glyco_trans_1"/>
</dbReference>
<dbReference type="GO" id="GO:0016757">
    <property type="term" value="F:glycosyltransferase activity"/>
    <property type="evidence" value="ECO:0007669"/>
    <property type="project" value="InterPro"/>
</dbReference>
<sequence length="361" mass="40193">MNILILTTHLNFGGIASYVVNLALEFKKMGHDVFVASSGGDLADHLLKENIVHIGLNLRTKSELSPKLIFAFLRLKGLIKEKNIEIIHAQTRVTQVLSFFLSRALSIPYVTTCHGYFKPKLARKIFGFWGRRVIAISGAVRKHLIEDLKVRQARIKLVYNGVALNPKKDYPINAIKKRLGLSEGPVVGMVARLSPVKGHLYLISAMKHVLSIEPYAQLLIVGDGPYKKVITDFINELKLRDKVHIIPSRAELGEIFSVMDVFVSPSIQEGLGLSILEAQSNLVPCVGFRIGGITDVIEHEVTGLLVEQFDIKALAQAVVRLIRDKYLSRSIAKTAYDLIGEKFSSKIMSEKTINVYKEVLA</sequence>
<feature type="domain" description="Glycosyltransferase subfamily 4-like N-terminal" evidence="2">
    <location>
        <begin position="12"/>
        <end position="164"/>
    </location>
</feature>
<dbReference type="SUPFAM" id="SSF53756">
    <property type="entry name" value="UDP-Glycosyltransferase/glycogen phosphorylase"/>
    <property type="match status" value="1"/>
</dbReference>
<evidence type="ECO:0000313" key="4">
    <source>
        <dbReference type="Proteomes" id="UP000229641"/>
    </source>
</evidence>
<gene>
    <name evidence="3" type="ORF">COV72_05325</name>
</gene>
<evidence type="ECO:0000259" key="2">
    <source>
        <dbReference type="Pfam" id="PF13439"/>
    </source>
</evidence>
<dbReference type="InterPro" id="IPR050194">
    <property type="entry name" value="Glycosyltransferase_grp1"/>
</dbReference>
<dbReference type="Proteomes" id="UP000229641">
    <property type="component" value="Unassembled WGS sequence"/>
</dbReference>
<reference evidence="3 4" key="1">
    <citation type="submission" date="2017-09" db="EMBL/GenBank/DDBJ databases">
        <title>Depth-based differentiation of microbial function through sediment-hosted aquifers and enrichment of novel symbionts in the deep terrestrial subsurface.</title>
        <authorList>
            <person name="Probst A.J."/>
            <person name="Ladd B."/>
            <person name="Jarett J.K."/>
            <person name="Geller-Mcgrath D.E."/>
            <person name="Sieber C.M."/>
            <person name="Emerson J.B."/>
            <person name="Anantharaman K."/>
            <person name="Thomas B.C."/>
            <person name="Malmstrom R."/>
            <person name="Stieglmeier M."/>
            <person name="Klingl A."/>
            <person name="Woyke T."/>
            <person name="Ryan C.M."/>
            <person name="Banfield J.F."/>
        </authorList>
    </citation>
    <scope>NUCLEOTIDE SEQUENCE [LARGE SCALE GENOMIC DNA]</scope>
    <source>
        <strain evidence="3">CG11_big_fil_rev_8_21_14_0_20_42_13</strain>
    </source>
</reference>
<comment type="caution">
    <text evidence="3">The sequence shown here is derived from an EMBL/GenBank/DDBJ whole genome shotgun (WGS) entry which is preliminary data.</text>
</comment>
<evidence type="ECO:0000259" key="1">
    <source>
        <dbReference type="Pfam" id="PF00534"/>
    </source>
</evidence>
<dbReference type="PANTHER" id="PTHR45947">
    <property type="entry name" value="SULFOQUINOVOSYL TRANSFERASE SQD2"/>
    <property type="match status" value="1"/>
</dbReference>
<dbReference type="CDD" id="cd03801">
    <property type="entry name" value="GT4_PimA-like"/>
    <property type="match status" value="1"/>
</dbReference>
<dbReference type="Pfam" id="PF00534">
    <property type="entry name" value="Glycos_transf_1"/>
    <property type="match status" value="1"/>
</dbReference>
<dbReference type="Pfam" id="PF13439">
    <property type="entry name" value="Glyco_transf_4"/>
    <property type="match status" value="1"/>
</dbReference>
<protein>
    <recommendedName>
        <fullName evidence="5">Glycosyltransferase family 1 protein</fullName>
    </recommendedName>
</protein>
<dbReference type="InterPro" id="IPR028098">
    <property type="entry name" value="Glyco_trans_4-like_N"/>
</dbReference>
<dbReference type="PANTHER" id="PTHR45947:SF3">
    <property type="entry name" value="SULFOQUINOVOSYL TRANSFERASE SQD2"/>
    <property type="match status" value="1"/>
</dbReference>